<accession>A0ABY4S1I0</accession>
<dbReference type="PRINTS" id="PR00455">
    <property type="entry name" value="HTHTETR"/>
</dbReference>
<dbReference type="SUPFAM" id="SSF48498">
    <property type="entry name" value="Tetracyclin repressor-like, C-terminal domain"/>
    <property type="match status" value="1"/>
</dbReference>
<dbReference type="InterPro" id="IPR009057">
    <property type="entry name" value="Homeodomain-like_sf"/>
</dbReference>
<organism evidence="4 5">
    <name type="scientific">Aquincola tertiaricarbonis</name>
    <dbReference type="NCBI Taxonomy" id="391953"/>
    <lineage>
        <taxon>Bacteria</taxon>
        <taxon>Pseudomonadati</taxon>
        <taxon>Pseudomonadota</taxon>
        <taxon>Betaproteobacteria</taxon>
        <taxon>Burkholderiales</taxon>
        <taxon>Sphaerotilaceae</taxon>
        <taxon>Aquincola</taxon>
    </lineage>
</organism>
<dbReference type="InterPro" id="IPR039536">
    <property type="entry name" value="TetR_C_Proteobacteria"/>
</dbReference>
<gene>
    <name evidence="4" type="ORF">MW290_01210</name>
</gene>
<reference evidence="4" key="1">
    <citation type="submission" date="2022-05" db="EMBL/GenBank/DDBJ databases">
        <title>An RpoN-dependent PEP-CTERM gene is involved in floc formation of an Aquincola tertiaricarbonis strain.</title>
        <authorList>
            <person name="Qiu D."/>
            <person name="Xia M."/>
        </authorList>
    </citation>
    <scope>NUCLEOTIDE SEQUENCE</scope>
    <source>
        <strain evidence="4">RN12</strain>
    </source>
</reference>
<proteinExistence type="predicted"/>
<feature type="domain" description="HTH tetR-type" evidence="3">
    <location>
        <begin position="30"/>
        <end position="90"/>
    </location>
</feature>
<dbReference type="RefSeq" id="WP_250195541.1">
    <property type="nucleotide sequence ID" value="NZ_CP097635.1"/>
</dbReference>
<evidence type="ECO:0000313" key="5">
    <source>
        <dbReference type="Proteomes" id="UP001056201"/>
    </source>
</evidence>
<dbReference type="Gene3D" id="1.10.357.10">
    <property type="entry name" value="Tetracycline Repressor, domain 2"/>
    <property type="match status" value="1"/>
</dbReference>
<dbReference type="SUPFAM" id="SSF46689">
    <property type="entry name" value="Homeodomain-like"/>
    <property type="match status" value="1"/>
</dbReference>
<evidence type="ECO:0000259" key="3">
    <source>
        <dbReference type="PROSITE" id="PS50977"/>
    </source>
</evidence>
<dbReference type="EMBL" id="CP097635">
    <property type="protein sequence ID" value="URI07276.1"/>
    <property type="molecule type" value="Genomic_DNA"/>
</dbReference>
<evidence type="ECO:0000256" key="1">
    <source>
        <dbReference type="ARBA" id="ARBA00023125"/>
    </source>
</evidence>
<dbReference type="InterPro" id="IPR036271">
    <property type="entry name" value="Tet_transcr_reg_TetR-rel_C_sf"/>
</dbReference>
<protein>
    <submittedName>
        <fullName evidence="4">TetR/AcrR family transcriptional regulator</fullName>
    </submittedName>
</protein>
<dbReference type="Pfam" id="PF00440">
    <property type="entry name" value="TetR_N"/>
    <property type="match status" value="1"/>
</dbReference>
<evidence type="ECO:0000313" key="4">
    <source>
        <dbReference type="EMBL" id="URI07276.1"/>
    </source>
</evidence>
<dbReference type="Pfam" id="PF14246">
    <property type="entry name" value="TetR_C_7"/>
    <property type="match status" value="1"/>
</dbReference>
<sequence length="223" mass="23979">MSPTGLATEAFSATVAPEGRHPPRRRLPASTRTAQILEAALQVFADKGYAAARIDDIAAAAGLSKGGIYTHFKSKEEIFEALLTRVLQPPGSAAVPWPEGRAVTPAVLVQRVIDPLYGSVTQPQGLAMLRLLLAEGERAPQAVDRWMAATLEPYHAELEALVRRGVAQGHLRDGVLAGSPRLLLAPLLHFLFDLLIQGDAVRDQAAQRRALHAALVVEQMAPR</sequence>
<feature type="DNA-binding region" description="H-T-H motif" evidence="2">
    <location>
        <begin position="53"/>
        <end position="72"/>
    </location>
</feature>
<dbReference type="PANTHER" id="PTHR30055">
    <property type="entry name" value="HTH-TYPE TRANSCRIPTIONAL REGULATOR RUTR"/>
    <property type="match status" value="1"/>
</dbReference>
<dbReference type="InterPro" id="IPR001647">
    <property type="entry name" value="HTH_TetR"/>
</dbReference>
<name>A0ABY4S1I0_AQUTE</name>
<dbReference type="InterPro" id="IPR050109">
    <property type="entry name" value="HTH-type_TetR-like_transc_reg"/>
</dbReference>
<dbReference type="Proteomes" id="UP001056201">
    <property type="component" value="Chromosome 1"/>
</dbReference>
<keyword evidence="5" id="KW-1185">Reference proteome</keyword>
<dbReference type="PROSITE" id="PS50977">
    <property type="entry name" value="HTH_TETR_2"/>
    <property type="match status" value="1"/>
</dbReference>
<keyword evidence="1 2" id="KW-0238">DNA-binding</keyword>
<evidence type="ECO:0000256" key="2">
    <source>
        <dbReference type="PROSITE-ProRule" id="PRU00335"/>
    </source>
</evidence>
<dbReference type="PANTHER" id="PTHR30055:SF223">
    <property type="entry name" value="HTH-TYPE TRANSCRIPTIONAL REGULATOR UIDR"/>
    <property type="match status" value="1"/>
</dbReference>